<dbReference type="EMBL" id="AP019860">
    <property type="protein sequence ID" value="BBM84158.1"/>
    <property type="molecule type" value="Genomic_DNA"/>
</dbReference>
<dbReference type="Pfam" id="PF21948">
    <property type="entry name" value="LplA-B_cat"/>
    <property type="match status" value="1"/>
</dbReference>
<dbReference type="RefSeq" id="WP_151968330.1">
    <property type="nucleotide sequence ID" value="NZ_AP019860.1"/>
</dbReference>
<dbReference type="AlphaFoldDB" id="A0A5S9F362"/>
<dbReference type="Gene3D" id="3.30.930.10">
    <property type="entry name" value="Bira Bifunctional Protein, Domain 2"/>
    <property type="match status" value="1"/>
</dbReference>
<keyword evidence="3" id="KW-1185">Reference proteome</keyword>
<dbReference type="PROSITE" id="PS51733">
    <property type="entry name" value="BPL_LPL_CATALYTIC"/>
    <property type="match status" value="1"/>
</dbReference>
<evidence type="ECO:0000259" key="1">
    <source>
        <dbReference type="PROSITE" id="PS51733"/>
    </source>
</evidence>
<dbReference type="SUPFAM" id="SSF55681">
    <property type="entry name" value="Class II aaRS and biotin synthetases"/>
    <property type="match status" value="1"/>
</dbReference>
<evidence type="ECO:0000313" key="3">
    <source>
        <dbReference type="Proteomes" id="UP000326354"/>
    </source>
</evidence>
<keyword evidence="2" id="KW-0436">Ligase</keyword>
<name>A0A5S9F362_UABAM</name>
<sequence>MAQDFLKYDLPDIAILNNEEIIYRYMVWRPQEVLIILGRSNSKVEEVVFVEQAQKDNVKIYQRPTGGQSVVLSPNMLIISITEPLDSSRPSKEYFYAYNQIIIKALQQMGVKDLGVKGISDIAIGQKKIAGTAMYRNRLQVFYHAVLNVGEDVNIFERYLKYPPKVPDYRKGRSHKEFVTSLLVQGYDFPLHEIQEKIQGQLRNYGKKDN</sequence>
<evidence type="ECO:0000313" key="2">
    <source>
        <dbReference type="EMBL" id="BBM84158.1"/>
    </source>
</evidence>
<dbReference type="InterPro" id="IPR050664">
    <property type="entry name" value="Octanoyltrans_LipM/LipL"/>
</dbReference>
<feature type="domain" description="BPL/LPL catalytic" evidence="1">
    <location>
        <begin position="19"/>
        <end position="210"/>
    </location>
</feature>
<organism evidence="2 3">
    <name type="scientific">Uabimicrobium amorphum</name>
    <dbReference type="NCBI Taxonomy" id="2596890"/>
    <lineage>
        <taxon>Bacteria</taxon>
        <taxon>Pseudomonadati</taxon>
        <taxon>Planctomycetota</taxon>
        <taxon>Candidatus Uabimicrobiia</taxon>
        <taxon>Candidatus Uabimicrobiales</taxon>
        <taxon>Candidatus Uabimicrobiaceae</taxon>
        <taxon>Candidatus Uabimicrobium</taxon>
    </lineage>
</organism>
<dbReference type="PANTHER" id="PTHR43679">
    <property type="entry name" value="OCTANOYLTRANSFERASE LIPM-RELATED"/>
    <property type="match status" value="1"/>
</dbReference>
<dbReference type="InterPro" id="IPR004143">
    <property type="entry name" value="BPL_LPL_catalytic"/>
</dbReference>
<accession>A0A5S9F362</accession>
<dbReference type="GO" id="GO:0016874">
    <property type="term" value="F:ligase activity"/>
    <property type="evidence" value="ECO:0007669"/>
    <property type="project" value="UniProtKB-KW"/>
</dbReference>
<dbReference type="Proteomes" id="UP000326354">
    <property type="component" value="Chromosome"/>
</dbReference>
<reference evidence="2 3" key="1">
    <citation type="submission" date="2019-08" db="EMBL/GenBank/DDBJ databases">
        <title>Complete genome sequence of Candidatus Uab amorphum.</title>
        <authorList>
            <person name="Shiratori T."/>
            <person name="Suzuki S."/>
            <person name="Kakizawa Y."/>
            <person name="Ishida K."/>
        </authorList>
    </citation>
    <scope>NUCLEOTIDE SEQUENCE [LARGE SCALE GENOMIC DNA]</scope>
    <source>
        <strain evidence="2 3">SRT547</strain>
    </source>
</reference>
<proteinExistence type="predicted"/>
<dbReference type="PANTHER" id="PTHR43679:SF2">
    <property type="entry name" value="OCTANOYL-[GCVH]:PROTEIN N-OCTANOYLTRANSFERASE"/>
    <property type="match status" value="1"/>
</dbReference>
<dbReference type="OrthoDB" id="9788148at2"/>
<dbReference type="KEGG" id="uam:UABAM_02514"/>
<gene>
    <name evidence="2" type="ORF">UABAM_02514</name>
</gene>
<dbReference type="InterPro" id="IPR045864">
    <property type="entry name" value="aa-tRNA-synth_II/BPL/LPL"/>
</dbReference>
<protein>
    <submittedName>
        <fullName evidence="2">Lipoate--protein ligase A</fullName>
    </submittedName>
</protein>